<dbReference type="SUPFAM" id="SSF52540">
    <property type="entry name" value="P-loop containing nucleoside triphosphate hydrolases"/>
    <property type="match status" value="1"/>
</dbReference>
<evidence type="ECO:0000313" key="6">
    <source>
        <dbReference type="WBParaSite" id="PSAMB.scaffold618size45556.g7345.t1"/>
    </source>
</evidence>
<dbReference type="GO" id="GO:0043024">
    <property type="term" value="F:ribosomal small subunit binding"/>
    <property type="evidence" value="ECO:0007669"/>
    <property type="project" value="TreeGrafter"/>
</dbReference>
<proteinExistence type="inferred from homology"/>
<dbReference type="InterPro" id="IPR027417">
    <property type="entry name" value="P-loop_NTPase"/>
</dbReference>
<evidence type="ECO:0000256" key="3">
    <source>
        <dbReference type="ARBA" id="ARBA00030975"/>
    </source>
</evidence>
<dbReference type="WBParaSite" id="PSAMB.scaffold618size45556.g7345.t1">
    <property type="protein sequence ID" value="PSAMB.scaffold618size45556.g7345.t1"/>
    <property type="gene ID" value="PSAMB.scaffold618size45556.g7345"/>
</dbReference>
<dbReference type="GO" id="GO:0005525">
    <property type="term" value="F:GTP binding"/>
    <property type="evidence" value="ECO:0007669"/>
    <property type="project" value="InterPro"/>
</dbReference>
<dbReference type="Proteomes" id="UP000887566">
    <property type="component" value="Unplaced"/>
</dbReference>
<dbReference type="InterPro" id="IPR030388">
    <property type="entry name" value="G_ERA_dom"/>
</dbReference>
<evidence type="ECO:0000256" key="2">
    <source>
        <dbReference type="ARBA" id="ARBA00019149"/>
    </source>
</evidence>
<dbReference type="CDD" id="cd04163">
    <property type="entry name" value="Era"/>
    <property type="match status" value="1"/>
</dbReference>
<keyword evidence="5" id="KW-1185">Reference proteome</keyword>
<dbReference type="GO" id="GO:0000028">
    <property type="term" value="P:ribosomal small subunit assembly"/>
    <property type="evidence" value="ECO:0007669"/>
    <property type="project" value="TreeGrafter"/>
</dbReference>
<evidence type="ECO:0000313" key="5">
    <source>
        <dbReference type="Proteomes" id="UP000887566"/>
    </source>
</evidence>
<accession>A0A914X0Y3</accession>
<dbReference type="PANTHER" id="PTHR42698">
    <property type="entry name" value="GTPASE ERA"/>
    <property type="match status" value="1"/>
</dbReference>
<dbReference type="GO" id="GO:0005759">
    <property type="term" value="C:mitochondrial matrix"/>
    <property type="evidence" value="ECO:0007669"/>
    <property type="project" value="TreeGrafter"/>
</dbReference>
<dbReference type="Gene3D" id="3.40.50.300">
    <property type="entry name" value="P-loop containing nucleotide triphosphate hydrolases"/>
    <property type="match status" value="1"/>
</dbReference>
<dbReference type="GO" id="GO:0019843">
    <property type="term" value="F:rRNA binding"/>
    <property type="evidence" value="ECO:0007669"/>
    <property type="project" value="TreeGrafter"/>
</dbReference>
<reference evidence="6" key="1">
    <citation type="submission" date="2022-11" db="UniProtKB">
        <authorList>
            <consortium name="WormBaseParasite"/>
        </authorList>
    </citation>
    <scope>IDENTIFICATION</scope>
</reference>
<evidence type="ECO:0000256" key="1">
    <source>
        <dbReference type="ARBA" id="ARBA00007921"/>
    </source>
</evidence>
<dbReference type="InterPro" id="IPR006073">
    <property type="entry name" value="GTP-bd"/>
</dbReference>
<name>A0A914X0Y3_9BILA</name>
<sequence length="293" mass="32632">MAYPGTLSFLLKRSCNCSVLLPHFRTLRNRVPSAMIDMDEDMDRKVPTSNSEHFNATKRDPMAPADAKYLRLAILGAPNAGKSELTNQLVGASVSAVSAKIDTTRMTTTGVVTDRNTQLVILDNPGIVSRQRARDVIGIDPDHRMVTDPETSVEKADVIAVLFDATAPGDYIHHRILHILHRHMHVPSILVVNKIDLITDRPQLLELIRILTKGQVGGQPINAVRKTIGRLGSKLASKTVPLHLAGQKDKDPKWHQLYSRLLGVPTHRVSNIFCTFIYRFHFNKGTFKTKSDI</sequence>
<dbReference type="PANTHER" id="PTHR42698:SF1">
    <property type="entry name" value="GTPASE ERA, MITOCHONDRIAL"/>
    <property type="match status" value="1"/>
</dbReference>
<dbReference type="NCBIfam" id="TIGR00231">
    <property type="entry name" value="small_GTP"/>
    <property type="match status" value="1"/>
</dbReference>
<comment type="similarity">
    <text evidence="1">Belongs to the TRAFAC class TrmE-Era-EngA-EngB-Septin-like GTPase superfamily. Era GTPase family.</text>
</comment>
<dbReference type="InterPro" id="IPR005225">
    <property type="entry name" value="Small_GTP-bd"/>
</dbReference>
<dbReference type="InterPro" id="IPR005662">
    <property type="entry name" value="GTPase_Era-like"/>
</dbReference>
<organism evidence="5 6">
    <name type="scientific">Plectus sambesii</name>
    <dbReference type="NCBI Taxonomy" id="2011161"/>
    <lineage>
        <taxon>Eukaryota</taxon>
        <taxon>Metazoa</taxon>
        <taxon>Ecdysozoa</taxon>
        <taxon>Nematoda</taxon>
        <taxon>Chromadorea</taxon>
        <taxon>Plectida</taxon>
        <taxon>Plectina</taxon>
        <taxon>Plectoidea</taxon>
        <taxon>Plectidae</taxon>
        <taxon>Plectus</taxon>
    </lineage>
</organism>
<dbReference type="AlphaFoldDB" id="A0A914X0Y3"/>
<protein>
    <recommendedName>
        <fullName evidence="2">GTPase Era, mitochondrial</fullName>
    </recommendedName>
    <alternativeName>
        <fullName evidence="3">ERA-like protein 1</fullName>
    </alternativeName>
</protein>
<dbReference type="Pfam" id="PF01926">
    <property type="entry name" value="MMR_HSR1"/>
    <property type="match status" value="1"/>
</dbReference>
<evidence type="ECO:0000259" key="4">
    <source>
        <dbReference type="Pfam" id="PF01926"/>
    </source>
</evidence>
<feature type="domain" description="G" evidence="4">
    <location>
        <begin position="72"/>
        <end position="194"/>
    </location>
</feature>